<name>A0A194SF66_RHOGW</name>
<evidence type="ECO:0000313" key="7">
    <source>
        <dbReference type="Proteomes" id="UP000053890"/>
    </source>
</evidence>
<dbReference type="GO" id="GO:0006152">
    <property type="term" value="P:purine nucleoside catabolic process"/>
    <property type="evidence" value="ECO:0007669"/>
    <property type="project" value="TreeGrafter"/>
</dbReference>
<reference evidence="6 7" key="1">
    <citation type="journal article" date="2015" name="Front. Microbiol.">
        <title>Genome sequence of the plant growth promoting endophytic yeast Rhodotorula graminis WP1.</title>
        <authorList>
            <person name="Firrincieli A."/>
            <person name="Otillar R."/>
            <person name="Salamov A."/>
            <person name="Schmutz J."/>
            <person name="Khan Z."/>
            <person name="Redman R.S."/>
            <person name="Fleck N.D."/>
            <person name="Lindquist E."/>
            <person name="Grigoriev I.V."/>
            <person name="Doty S.L."/>
        </authorList>
    </citation>
    <scope>NUCLEOTIDE SEQUENCE [LARGE SCALE GENOMIC DNA]</scope>
    <source>
        <strain evidence="6 7">WP1</strain>
    </source>
</reference>
<dbReference type="GO" id="GO:0005829">
    <property type="term" value="C:cytosol"/>
    <property type="evidence" value="ECO:0007669"/>
    <property type="project" value="TreeGrafter"/>
</dbReference>
<dbReference type="GO" id="GO:0008477">
    <property type="term" value="F:purine nucleosidase activity"/>
    <property type="evidence" value="ECO:0007669"/>
    <property type="project" value="TreeGrafter"/>
</dbReference>
<keyword evidence="2" id="KW-0378">Hydrolase</keyword>
<sequence>MPKRIPVWLDCDPGHDDAVAILMALQLPDIDLKGISCVFGNASLDNTVTNAARCLVAFGSPEQAQRTPIYAGVAKPLIRLVRHDDEIHGEDGLGGVEGLPARDDPAVVAKLDETRGKSAVLAMADAARSLPDGEQLALVATGAMTNVALFVSMFPDLVRDKVAQVVVMGGAEGRGNRSPTAEFNILIDPHAASILFDAEVPVVMAPLNVTHTALFRPHDNHSLLVPPSALPSLPETTPDATASPSKAHTPLRHTLSTLLTFFAKTYADVFAFDEGPPVHDALCIAYLARPDLFKGKRYRVDVELQGEHTTGTTVVDLWEYKKDELVEWKKDPDSRASWGRFGKNVFVLEELDVPEFWKLFQQTVDAADKVSPLNAQK</sequence>
<dbReference type="Gene3D" id="3.90.245.10">
    <property type="entry name" value="Ribonucleoside hydrolase-like"/>
    <property type="match status" value="1"/>
</dbReference>
<organism evidence="6 7">
    <name type="scientific">Rhodotorula graminis (strain WP1)</name>
    <dbReference type="NCBI Taxonomy" id="578459"/>
    <lineage>
        <taxon>Eukaryota</taxon>
        <taxon>Fungi</taxon>
        <taxon>Dikarya</taxon>
        <taxon>Basidiomycota</taxon>
        <taxon>Pucciniomycotina</taxon>
        <taxon>Microbotryomycetes</taxon>
        <taxon>Sporidiobolales</taxon>
        <taxon>Sporidiobolaceae</taxon>
        <taxon>Rhodotorula</taxon>
    </lineage>
</organism>
<evidence type="ECO:0000256" key="3">
    <source>
        <dbReference type="ARBA" id="ARBA00023295"/>
    </source>
</evidence>
<dbReference type="Proteomes" id="UP000053890">
    <property type="component" value="Unassembled WGS sequence"/>
</dbReference>
<feature type="region of interest" description="Disordered" evidence="4">
    <location>
        <begin position="227"/>
        <end position="248"/>
    </location>
</feature>
<keyword evidence="3" id="KW-0326">Glycosidase</keyword>
<gene>
    <name evidence="6" type="ORF">RHOBADRAFT_40749</name>
</gene>
<evidence type="ECO:0000256" key="4">
    <source>
        <dbReference type="SAM" id="MobiDB-lite"/>
    </source>
</evidence>
<dbReference type="InterPro" id="IPR001910">
    <property type="entry name" value="Inosine/uridine_hydrolase_dom"/>
</dbReference>
<dbReference type="PANTHER" id="PTHR12304">
    <property type="entry name" value="INOSINE-URIDINE PREFERRING NUCLEOSIDE HYDROLASE"/>
    <property type="match status" value="1"/>
</dbReference>
<evidence type="ECO:0000256" key="2">
    <source>
        <dbReference type="ARBA" id="ARBA00022801"/>
    </source>
</evidence>
<comment type="similarity">
    <text evidence="1">Belongs to the IUNH family.</text>
</comment>
<dbReference type="InterPro" id="IPR015910">
    <property type="entry name" value="I/U_nuclsd_hydro_CS"/>
</dbReference>
<dbReference type="OrthoDB" id="432381at2759"/>
<dbReference type="EMBL" id="KQ474073">
    <property type="protein sequence ID" value="KPV78206.1"/>
    <property type="molecule type" value="Genomic_DNA"/>
</dbReference>
<dbReference type="GO" id="GO:0045437">
    <property type="term" value="F:uridine nucleosidase activity"/>
    <property type="evidence" value="ECO:0007669"/>
    <property type="project" value="UniProtKB-ARBA"/>
</dbReference>
<dbReference type="InterPro" id="IPR023186">
    <property type="entry name" value="IUNH"/>
</dbReference>
<evidence type="ECO:0000313" key="6">
    <source>
        <dbReference type="EMBL" id="KPV78206.1"/>
    </source>
</evidence>
<accession>A0A194SF66</accession>
<keyword evidence="7" id="KW-1185">Reference proteome</keyword>
<dbReference type="GeneID" id="28974213"/>
<evidence type="ECO:0000259" key="5">
    <source>
        <dbReference type="Pfam" id="PF01156"/>
    </source>
</evidence>
<dbReference type="AlphaFoldDB" id="A0A194SF66"/>
<dbReference type="PROSITE" id="PS01247">
    <property type="entry name" value="IUNH"/>
    <property type="match status" value="1"/>
</dbReference>
<dbReference type="InterPro" id="IPR036452">
    <property type="entry name" value="Ribo_hydro-like"/>
</dbReference>
<dbReference type="OMA" id="PRMWDIF"/>
<dbReference type="CDD" id="cd02651">
    <property type="entry name" value="nuc_hydro_IU_UC_XIUA"/>
    <property type="match status" value="1"/>
</dbReference>
<dbReference type="RefSeq" id="XP_018274255.1">
    <property type="nucleotide sequence ID" value="XM_018413764.1"/>
</dbReference>
<evidence type="ECO:0000256" key="1">
    <source>
        <dbReference type="ARBA" id="ARBA00009176"/>
    </source>
</evidence>
<proteinExistence type="inferred from homology"/>
<feature type="domain" description="Inosine/uridine-preferring nucleoside hydrolase" evidence="5">
    <location>
        <begin position="7"/>
        <end position="358"/>
    </location>
</feature>
<dbReference type="Pfam" id="PF01156">
    <property type="entry name" value="IU_nuc_hydro"/>
    <property type="match status" value="1"/>
</dbReference>
<dbReference type="SUPFAM" id="SSF53590">
    <property type="entry name" value="Nucleoside hydrolase"/>
    <property type="match status" value="1"/>
</dbReference>
<dbReference type="STRING" id="578459.A0A194SF66"/>
<protein>
    <recommendedName>
        <fullName evidence="5">Inosine/uridine-preferring nucleoside hydrolase domain-containing protein</fullName>
    </recommendedName>
</protein>
<dbReference type="PANTHER" id="PTHR12304:SF4">
    <property type="entry name" value="URIDINE NUCLEOSIDASE"/>
    <property type="match status" value="1"/>
</dbReference>